<evidence type="ECO:0000313" key="3">
    <source>
        <dbReference type="Proteomes" id="UP001228690"/>
    </source>
</evidence>
<reference evidence="2 3" key="1">
    <citation type="submission" date="2023-04" db="EMBL/GenBank/DDBJ databases">
        <title>Spirochaete genome identified in red abalone sample constitutes a novel genus.</title>
        <authorList>
            <person name="Sharma S.P."/>
            <person name="Purcell C.M."/>
            <person name="Hyde J.R."/>
            <person name="Severin A.J."/>
        </authorList>
    </citation>
    <scope>NUCLEOTIDE SEQUENCE [LARGE SCALE GENOMIC DNA]</scope>
    <source>
        <strain evidence="2 3">SP-2023</strain>
    </source>
</reference>
<dbReference type="Gene3D" id="2.60.40.4270">
    <property type="entry name" value="Listeria-Bacteroides repeat domain"/>
    <property type="match status" value="1"/>
</dbReference>
<dbReference type="RefSeq" id="WP_326927938.1">
    <property type="nucleotide sequence ID" value="NZ_CP123443.1"/>
</dbReference>
<dbReference type="InterPro" id="IPR013378">
    <property type="entry name" value="InlB-like_B-rpt"/>
</dbReference>
<name>A0ABY8MIA0_9SPIO</name>
<organism evidence="2 3">
    <name type="scientific">Candidatus Haliotispira prima</name>
    <dbReference type="NCBI Taxonomy" id="3034016"/>
    <lineage>
        <taxon>Bacteria</taxon>
        <taxon>Pseudomonadati</taxon>
        <taxon>Spirochaetota</taxon>
        <taxon>Spirochaetia</taxon>
        <taxon>Spirochaetales</taxon>
        <taxon>Spirochaetaceae</taxon>
        <taxon>Candidatus Haliotispira</taxon>
    </lineage>
</organism>
<keyword evidence="3" id="KW-1185">Reference proteome</keyword>
<evidence type="ECO:0000256" key="1">
    <source>
        <dbReference type="ARBA" id="ARBA00004196"/>
    </source>
</evidence>
<proteinExistence type="predicted"/>
<dbReference type="EMBL" id="CP123443">
    <property type="protein sequence ID" value="WGK69752.1"/>
    <property type="molecule type" value="Genomic_DNA"/>
</dbReference>
<dbReference type="Proteomes" id="UP001228690">
    <property type="component" value="Chromosome"/>
</dbReference>
<dbReference type="Pfam" id="PF09479">
    <property type="entry name" value="Flg_new"/>
    <property type="match status" value="1"/>
</dbReference>
<comment type="subcellular location">
    <subcellularLocation>
        <location evidence="1">Cell envelope</location>
    </subcellularLocation>
</comment>
<protein>
    <submittedName>
        <fullName evidence="2">InlB B-repeat-containing protein</fullName>
    </submittedName>
</protein>
<gene>
    <name evidence="2" type="ORF">P0082_02495</name>
</gene>
<sequence>MLACAPLPDTGDPPATLTFTLTFNSQGGTEVISQTVTSGEKSEKPTDPTKTNYVFGGWYKEQTLATLFNFTQETITGNITLYAKWGKLTLNTSMAWVSMREGLVQFDNGTQGTRTIGVIVSKDATAPAYTNIKDLPGFYTRTTKAEGTPRTVYLSLTDKMTVAKFNTDMTISVDGGATGFVSAIATAPELLHPNTGYYVHFYDIADATGTAIEKLLFTTENFPATYPTTRGTYSSFHNQVTAGSTSPAMEYKASESYLIPARFHYFLTSGGDYIWRFSGFAANQMPETGTNTRPFGNTLETPTLLIYDVYNITSSGPTTSVSLWDTMIKTTNLSFLGTIDYLFGSHQFAFYENNKAVLVTE</sequence>
<dbReference type="InterPro" id="IPR042229">
    <property type="entry name" value="Listeria/Bacterioides_rpt_sf"/>
</dbReference>
<accession>A0ABY8MIA0</accession>
<evidence type="ECO:0000313" key="2">
    <source>
        <dbReference type="EMBL" id="WGK69752.1"/>
    </source>
</evidence>
<dbReference type="NCBIfam" id="TIGR02543">
    <property type="entry name" value="List_Bact_rpt"/>
    <property type="match status" value="1"/>
</dbReference>